<dbReference type="InterPro" id="IPR001409">
    <property type="entry name" value="Glcrtcd_rcpt"/>
</dbReference>
<keyword evidence="9 22" id="KW-0479">Metal-binding</keyword>
<evidence type="ECO:0000256" key="2">
    <source>
        <dbReference type="ARBA" id="ARBA00004173"/>
    </source>
</evidence>
<keyword evidence="19" id="KW-0206">Cytoskeleton</keyword>
<keyword evidence="12" id="KW-0156">Chromatin regulator</keyword>
<dbReference type="RefSeq" id="XP_028668608.1">
    <property type="nucleotide sequence ID" value="XM_028812775.2"/>
</dbReference>
<dbReference type="Proteomes" id="UP000694620">
    <property type="component" value="Chromosome 11"/>
</dbReference>
<dbReference type="GO" id="GO:0005819">
    <property type="term" value="C:spindle"/>
    <property type="evidence" value="ECO:0007669"/>
    <property type="project" value="UniProtKB-SubCell"/>
</dbReference>
<dbReference type="GeneTree" id="ENSGT00940000156385"/>
<dbReference type="Gene3D" id="3.30.50.10">
    <property type="entry name" value="Erythroid Transcription Factor GATA-1, subunit A"/>
    <property type="match status" value="1"/>
</dbReference>
<dbReference type="SUPFAM" id="SSF57716">
    <property type="entry name" value="Glucocorticoid receptor-like (DNA-binding domain)"/>
    <property type="match status" value="1"/>
</dbReference>
<keyword evidence="11 22" id="KW-0862">Zinc</keyword>
<keyword evidence="27" id="KW-1185">Reference proteome</keyword>
<evidence type="ECO:0000259" key="25">
    <source>
        <dbReference type="PROSITE" id="PS51843"/>
    </source>
</evidence>
<evidence type="ECO:0000256" key="23">
    <source>
        <dbReference type="SAM" id="MobiDB-lite"/>
    </source>
</evidence>
<feature type="domain" description="Nuclear receptor" evidence="24">
    <location>
        <begin position="353"/>
        <end position="428"/>
    </location>
</feature>
<evidence type="ECO:0000256" key="19">
    <source>
        <dbReference type="ARBA" id="ARBA00023212"/>
    </source>
</evidence>
<dbReference type="GO" id="GO:0006325">
    <property type="term" value="P:chromatin organization"/>
    <property type="evidence" value="ECO:0007669"/>
    <property type="project" value="UniProtKB-KW"/>
</dbReference>
<dbReference type="PANTHER" id="PTHR48092">
    <property type="entry name" value="KNIRPS-RELATED PROTEIN-RELATED"/>
    <property type="match status" value="1"/>
</dbReference>
<keyword evidence="7" id="KW-0963">Cytoplasm</keyword>
<sequence length="712" mass="78455">MSSSTEVTLSQTSSQQQSVSGDILNGIGSKASTPELSTAVSASMGLFLEDSDLKVTGNMENQPLLVPSNFSSGETNFSLLDESIAKLNRSSGDSGLLEVGAGSFFHKADDLTGMDKSGFPLDLDTFGKDSDSNQRIFDDQNTLDILQDLDLPISPKTEMNGSPWNLNAFYEGDDNALLSPLVAEDPFLTDLPVGKDCKPFVSNGNNITGVSLPSSSSPSVKIEKDGYIHLFTPGVIKQEMATTSYCQISNLTPDRSSPLNSPISVCGVSTSGGQTYHFGVTSSSLMNLQQQQDQKPIFKLLPFSTVAEPWNRSEEYRDSAGNMVGNQGCSATFVSAAASCASSTSGKSTGPVRKICLVCSDEASGCHYGVLTCGSCKVFFKRAVEGQHNYLCAGRNDCIIDKIRRKNCPACRFRKCLQAGMNLEARKTKKLSRLKGVQTNAEHVAPLPNEQPQPLVPKSVAQLTPSMLSLLRAIEPETLYSGYDSSLPESTTRFINALNHLGARQMVAAVKWAKALPGFKSLHIDDQMVLLQYSWIFLVTFNLGWRSYNQSNANSLYFAPDLILNQDRMNSPLMSDQYRQMLKIANELLRLQVSYDEFLCMKVLLLLSTVPKEGLRSQKVFDDLRMTYIRELGRAIVKREENSSQNWQRFYQLTKLLDSMHELVGGLLSFCFYTFLNKTLSVEYPEMLAEIISHQIPKFKAGNVKALMFHQK</sequence>
<keyword evidence="10 22" id="KW-0863">Zinc-finger</keyword>
<dbReference type="InterPro" id="IPR013088">
    <property type="entry name" value="Znf_NHR/GATA"/>
</dbReference>
<proteinExistence type="inferred from homology"/>
<keyword evidence="15 22" id="KW-0238">DNA-binding</keyword>
<dbReference type="InterPro" id="IPR001628">
    <property type="entry name" value="Znf_hrmn_rcpt"/>
</dbReference>
<dbReference type="Pfam" id="PF00105">
    <property type="entry name" value="zf-C4"/>
    <property type="match status" value="1"/>
</dbReference>
<dbReference type="FunFam" id="1.10.565.10:FF:000004">
    <property type="entry name" value="Androgen receptor variant"/>
    <property type="match status" value="1"/>
</dbReference>
<feature type="region of interest" description="Disordered" evidence="23">
    <location>
        <begin position="1"/>
        <end position="21"/>
    </location>
</feature>
<dbReference type="GO" id="GO:1990794">
    <property type="term" value="C:basolateral part of cell"/>
    <property type="evidence" value="ECO:0007669"/>
    <property type="project" value="UniProtKB-ARBA"/>
</dbReference>
<evidence type="ECO:0000256" key="21">
    <source>
        <dbReference type="ARBA" id="ARBA00031162"/>
    </source>
</evidence>
<dbReference type="PRINTS" id="PR00047">
    <property type="entry name" value="STROIDFINGER"/>
</dbReference>
<dbReference type="PROSITE" id="PS00031">
    <property type="entry name" value="NUCLEAR_REC_DBD_1"/>
    <property type="match status" value="1"/>
</dbReference>
<dbReference type="PRINTS" id="PR00398">
    <property type="entry name" value="STRDHORMONER"/>
</dbReference>
<dbReference type="GO" id="GO:0010628">
    <property type="term" value="P:positive regulation of gene expression"/>
    <property type="evidence" value="ECO:0007669"/>
    <property type="project" value="UniProtKB-ARBA"/>
</dbReference>
<comment type="subcellular location">
    <subcellularLocation>
        <location evidence="4">Cytoplasm</location>
        <location evidence="4">Cytoskeleton</location>
        <location evidence="4">Microtubule organizing center</location>
        <location evidence="4">Centrosome</location>
    </subcellularLocation>
    <subcellularLocation>
        <location evidence="3">Cytoplasm</location>
        <location evidence="3">Cytoskeleton</location>
        <location evidence="3">Spindle</location>
    </subcellularLocation>
    <subcellularLocation>
        <location evidence="2">Mitochondrion</location>
    </subcellularLocation>
    <subcellularLocation>
        <location evidence="1 22">Nucleus</location>
    </subcellularLocation>
</comment>
<dbReference type="GeneID" id="114660228"/>
<evidence type="ECO:0000256" key="15">
    <source>
        <dbReference type="ARBA" id="ARBA00023125"/>
    </source>
</evidence>
<dbReference type="RefSeq" id="XP_028668610.1">
    <property type="nucleotide sequence ID" value="XM_028812777.2"/>
</dbReference>
<dbReference type="GO" id="GO:0001046">
    <property type="term" value="F:core promoter sequence-specific DNA binding"/>
    <property type="evidence" value="ECO:0007669"/>
    <property type="project" value="UniProtKB-ARBA"/>
</dbReference>
<evidence type="ECO:0000256" key="12">
    <source>
        <dbReference type="ARBA" id="ARBA00022853"/>
    </source>
</evidence>
<keyword evidence="13 22" id="KW-0805">Transcription regulation</keyword>
<evidence type="ECO:0000256" key="11">
    <source>
        <dbReference type="ARBA" id="ARBA00022833"/>
    </source>
</evidence>
<dbReference type="InterPro" id="IPR035500">
    <property type="entry name" value="NHR-like_dom_sf"/>
</dbReference>
<keyword evidence="18 22" id="KW-0675">Receptor</keyword>
<dbReference type="Pfam" id="PF02155">
    <property type="entry name" value="GCR"/>
    <property type="match status" value="1"/>
</dbReference>
<gene>
    <name evidence="26" type="primary">NR3C1</name>
    <name evidence="26" type="synonym">nr3c1</name>
</gene>
<dbReference type="GO" id="GO:0008270">
    <property type="term" value="F:zinc ion binding"/>
    <property type="evidence" value="ECO:0007669"/>
    <property type="project" value="UniProtKB-KW"/>
</dbReference>
<evidence type="ECO:0000256" key="5">
    <source>
        <dbReference type="ARBA" id="ARBA00005413"/>
    </source>
</evidence>
<dbReference type="CTD" id="2908"/>
<dbReference type="GO" id="GO:0051414">
    <property type="term" value="P:response to cortisol"/>
    <property type="evidence" value="ECO:0007669"/>
    <property type="project" value="UniProtKB-ARBA"/>
</dbReference>
<dbReference type="PROSITE" id="PS51843">
    <property type="entry name" value="NR_LBD"/>
    <property type="match status" value="1"/>
</dbReference>
<evidence type="ECO:0000313" key="27">
    <source>
        <dbReference type="Proteomes" id="UP000694620"/>
    </source>
</evidence>
<keyword evidence="8" id="KW-0754">Steroid-binding</keyword>
<dbReference type="Pfam" id="PF00104">
    <property type="entry name" value="Hormone_recep"/>
    <property type="match status" value="1"/>
</dbReference>
<dbReference type="SMART" id="SM00430">
    <property type="entry name" value="HOLI"/>
    <property type="match status" value="1"/>
</dbReference>
<dbReference type="InterPro" id="IPR050200">
    <property type="entry name" value="Nuclear_hormone_rcpt_NR3"/>
</dbReference>
<dbReference type="InterPro" id="IPR001723">
    <property type="entry name" value="Nuclear_hrmn_rcpt"/>
</dbReference>
<evidence type="ECO:0000256" key="6">
    <source>
        <dbReference type="ARBA" id="ARBA00015625"/>
    </source>
</evidence>
<dbReference type="RefSeq" id="XP_028668607.1">
    <property type="nucleotide sequence ID" value="XM_028812774.2"/>
</dbReference>
<evidence type="ECO:0000256" key="18">
    <source>
        <dbReference type="ARBA" id="ARBA00023170"/>
    </source>
</evidence>
<reference evidence="26" key="2">
    <citation type="submission" date="2025-08" db="UniProtKB">
        <authorList>
            <consortium name="Ensembl"/>
        </authorList>
    </citation>
    <scope>IDENTIFICATION</scope>
</reference>
<evidence type="ECO:0000256" key="9">
    <source>
        <dbReference type="ARBA" id="ARBA00022723"/>
    </source>
</evidence>
<dbReference type="GO" id="GO:1990239">
    <property type="term" value="F:steroid hormone binding"/>
    <property type="evidence" value="ECO:0007669"/>
    <property type="project" value="UniProtKB-ARBA"/>
</dbReference>
<accession>A0A8C4X7W8</accession>
<dbReference type="PROSITE" id="PS51030">
    <property type="entry name" value="NUCLEAR_REC_DBD_2"/>
    <property type="match status" value="1"/>
</dbReference>
<dbReference type="GO" id="GO:0031963">
    <property type="term" value="F:nuclear cortisol receptor activity"/>
    <property type="evidence" value="ECO:0007669"/>
    <property type="project" value="UniProtKB-ARBA"/>
</dbReference>
<keyword evidence="14" id="KW-0446">Lipid-binding</keyword>
<keyword evidence="17 22" id="KW-0804">Transcription</keyword>
<dbReference type="Ensembl" id="ENSECRT00000012251.1">
    <property type="protein sequence ID" value="ENSECRP00000012053.1"/>
    <property type="gene ID" value="ENSECRG00000008039.1"/>
</dbReference>
<dbReference type="GO" id="GO:0005634">
    <property type="term" value="C:nucleus"/>
    <property type="evidence" value="ECO:0007669"/>
    <property type="project" value="UniProtKB-SubCell"/>
</dbReference>
<organism evidence="26 27">
    <name type="scientific">Erpetoichthys calabaricus</name>
    <name type="common">Rope fish</name>
    <name type="synonym">Calamoichthys calabaricus</name>
    <dbReference type="NCBI Taxonomy" id="27687"/>
    <lineage>
        <taxon>Eukaryota</taxon>
        <taxon>Metazoa</taxon>
        <taxon>Chordata</taxon>
        <taxon>Craniata</taxon>
        <taxon>Vertebrata</taxon>
        <taxon>Euteleostomi</taxon>
        <taxon>Actinopterygii</taxon>
        <taxon>Polypteriformes</taxon>
        <taxon>Polypteridae</taxon>
        <taxon>Erpetoichthys</taxon>
    </lineage>
</organism>
<feature type="compositionally biased region" description="Low complexity" evidence="23">
    <location>
        <begin position="1"/>
        <end position="20"/>
    </location>
</feature>
<dbReference type="SMART" id="SM00399">
    <property type="entry name" value="ZnF_C4"/>
    <property type="match status" value="1"/>
</dbReference>
<dbReference type="GO" id="GO:0005739">
    <property type="term" value="C:mitochondrion"/>
    <property type="evidence" value="ECO:0007669"/>
    <property type="project" value="UniProtKB-SubCell"/>
</dbReference>
<reference evidence="26" key="1">
    <citation type="submission" date="2021-06" db="EMBL/GenBank/DDBJ databases">
        <authorList>
            <consortium name="Wellcome Sanger Institute Data Sharing"/>
        </authorList>
    </citation>
    <scope>NUCLEOTIDE SEQUENCE [LARGE SCALE GENOMIC DNA]</scope>
</reference>
<evidence type="ECO:0000256" key="13">
    <source>
        <dbReference type="ARBA" id="ARBA00023015"/>
    </source>
</evidence>
<dbReference type="SUPFAM" id="SSF48508">
    <property type="entry name" value="Nuclear receptor ligand-binding domain"/>
    <property type="match status" value="1"/>
</dbReference>
<name>A0A8C4X7W8_ERPCA</name>
<evidence type="ECO:0000256" key="17">
    <source>
        <dbReference type="ARBA" id="ARBA00023163"/>
    </source>
</evidence>
<feature type="domain" description="NR LBD" evidence="25">
    <location>
        <begin position="459"/>
        <end position="693"/>
    </location>
</feature>
<evidence type="ECO:0000256" key="4">
    <source>
        <dbReference type="ARBA" id="ARBA00004300"/>
    </source>
</evidence>
<keyword evidence="20 22" id="KW-0539">Nucleus</keyword>
<dbReference type="RefSeq" id="XP_051789428.1">
    <property type="nucleotide sequence ID" value="XM_051933468.1"/>
</dbReference>
<evidence type="ECO:0000256" key="10">
    <source>
        <dbReference type="ARBA" id="ARBA00022771"/>
    </source>
</evidence>
<evidence type="ECO:0000259" key="24">
    <source>
        <dbReference type="PROSITE" id="PS51030"/>
    </source>
</evidence>
<evidence type="ECO:0000256" key="14">
    <source>
        <dbReference type="ARBA" id="ARBA00023121"/>
    </source>
</evidence>
<evidence type="ECO:0000256" key="20">
    <source>
        <dbReference type="ARBA" id="ARBA00023242"/>
    </source>
</evidence>
<evidence type="ECO:0000256" key="7">
    <source>
        <dbReference type="ARBA" id="ARBA00022490"/>
    </source>
</evidence>
<dbReference type="Gene3D" id="1.10.565.10">
    <property type="entry name" value="Retinoid X Receptor"/>
    <property type="match status" value="1"/>
</dbReference>
<dbReference type="OrthoDB" id="5789523at2759"/>
<evidence type="ECO:0000256" key="8">
    <source>
        <dbReference type="ARBA" id="ARBA00022665"/>
    </source>
</evidence>
<evidence type="ECO:0000256" key="22">
    <source>
        <dbReference type="RuleBase" id="RU004334"/>
    </source>
</evidence>
<dbReference type="CDD" id="cd07172">
    <property type="entry name" value="NR_DBD_GR_PR"/>
    <property type="match status" value="1"/>
</dbReference>
<dbReference type="InterPro" id="IPR000536">
    <property type="entry name" value="Nucl_hrmn_rcpt_lig-bd"/>
</dbReference>
<evidence type="ECO:0000256" key="1">
    <source>
        <dbReference type="ARBA" id="ARBA00004123"/>
    </source>
</evidence>
<evidence type="ECO:0000256" key="16">
    <source>
        <dbReference type="ARBA" id="ARBA00023128"/>
    </source>
</evidence>
<dbReference type="GO" id="GO:0005813">
    <property type="term" value="C:centrosome"/>
    <property type="evidence" value="ECO:0007669"/>
    <property type="project" value="UniProtKB-SubCell"/>
</dbReference>
<comment type="similarity">
    <text evidence="5">Belongs to the nuclear hormone receptor family. NR3 subfamily.</text>
</comment>
<reference evidence="26" key="3">
    <citation type="submission" date="2025-09" db="UniProtKB">
        <authorList>
            <consortium name="Ensembl"/>
        </authorList>
    </citation>
    <scope>IDENTIFICATION</scope>
</reference>
<dbReference type="AlphaFoldDB" id="A0A8C4X7W8"/>
<protein>
    <recommendedName>
        <fullName evidence="6">Glucocorticoid receptor</fullName>
    </recommendedName>
    <alternativeName>
        <fullName evidence="21">Nuclear receptor subfamily 3 group C member 1</fullName>
    </alternativeName>
</protein>
<evidence type="ECO:0000313" key="26">
    <source>
        <dbReference type="Ensembl" id="ENSECRP00000012053.1"/>
    </source>
</evidence>
<evidence type="ECO:0000256" key="3">
    <source>
        <dbReference type="ARBA" id="ARBA00004186"/>
    </source>
</evidence>
<keyword evidence="16" id="KW-0496">Mitochondrion</keyword>
<dbReference type="PRINTS" id="PR00528">
    <property type="entry name" value="GLCORTICOIDR"/>
</dbReference>